<feature type="transmembrane region" description="Helical" evidence="1">
    <location>
        <begin position="75"/>
        <end position="93"/>
    </location>
</feature>
<organism evidence="2 3">
    <name type="scientific">Apodospora peruviana</name>
    <dbReference type="NCBI Taxonomy" id="516989"/>
    <lineage>
        <taxon>Eukaryota</taxon>
        <taxon>Fungi</taxon>
        <taxon>Dikarya</taxon>
        <taxon>Ascomycota</taxon>
        <taxon>Pezizomycotina</taxon>
        <taxon>Sordariomycetes</taxon>
        <taxon>Sordariomycetidae</taxon>
        <taxon>Sordariales</taxon>
        <taxon>Lasiosphaeriaceae</taxon>
        <taxon>Apodospora</taxon>
    </lineage>
</organism>
<name>A0AAE0HZM7_9PEZI</name>
<evidence type="ECO:0000256" key="1">
    <source>
        <dbReference type="SAM" id="Phobius"/>
    </source>
</evidence>
<sequence length="112" mass="12679">MFHKNAIKMVRCPSSNYNILTPDLSSHTVLCEAALSLSCKRQNSQAMAMEALFGNESTISESESWRPEPEHRRTFSILLTCVISLGLCVWTVLRMNVPAREERQRSQLPSPL</sequence>
<gene>
    <name evidence="2" type="ORF">B0H66DRAFT_559616</name>
</gene>
<keyword evidence="1" id="KW-0472">Membrane</keyword>
<keyword evidence="1" id="KW-1133">Transmembrane helix</keyword>
<comment type="caution">
    <text evidence="2">The sequence shown here is derived from an EMBL/GenBank/DDBJ whole genome shotgun (WGS) entry which is preliminary data.</text>
</comment>
<reference evidence="2" key="2">
    <citation type="submission" date="2023-06" db="EMBL/GenBank/DDBJ databases">
        <authorList>
            <consortium name="Lawrence Berkeley National Laboratory"/>
            <person name="Haridas S."/>
            <person name="Hensen N."/>
            <person name="Bonometti L."/>
            <person name="Westerberg I."/>
            <person name="Brannstrom I.O."/>
            <person name="Guillou S."/>
            <person name="Cros-Aarteil S."/>
            <person name="Calhoun S."/>
            <person name="Kuo A."/>
            <person name="Mondo S."/>
            <person name="Pangilinan J."/>
            <person name="Riley R."/>
            <person name="Labutti K."/>
            <person name="Andreopoulos B."/>
            <person name="Lipzen A."/>
            <person name="Chen C."/>
            <person name="Yanf M."/>
            <person name="Daum C."/>
            <person name="Ng V."/>
            <person name="Clum A."/>
            <person name="Steindorff A."/>
            <person name="Ohm R."/>
            <person name="Martin F."/>
            <person name="Silar P."/>
            <person name="Natvig D."/>
            <person name="Lalanne C."/>
            <person name="Gautier V."/>
            <person name="Ament-Velasquez S.L."/>
            <person name="Kruys A."/>
            <person name="Hutchinson M.I."/>
            <person name="Powell A.J."/>
            <person name="Barry K."/>
            <person name="Miller A.N."/>
            <person name="Grigoriev I.V."/>
            <person name="Debuchy R."/>
            <person name="Gladieux P."/>
            <person name="Thoren M.H."/>
            <person name="Johannesson H."/>
        </authorList>
    </citation>
    <scope>NUCLEOTIDE SEQUENCE</scope>
    <source>
        <strain evidence="2">CBS 118394</strain>
    </source>
</reference>
<dbReference type="Proteomes" id="UP001283341">
    <property type="component" value="Unassembled WGS sequence"/>
</dbReference>
<protein>
    <submittedName>
        <fullName evidence="2">Uncharacterized protein</fullName>
    </submittedName>
</protein>
<reference evidence="2" key="1">
    <citation type="journal article" date="2023" name="Mol. Phylogenet. Evol.">
        <title>Genome-scale phylogeny and comparative genomics of the fungal order Sordariales.</title>
        <authorList>
            <person name="Hensen N."/>
            <person name="Bonometti L."/>
            <person name="Westerberg I."/>
            <person name="Brannstrom I.O."/>
            <person name="Guillou S."/>
            <person name="Cros-Aarteil S."/>
            <person name="Calhoun S."/>
            <person name="Haridas S."/>
            <person name="Kuo A."/>
            <person name="Mondo S."/>
            <person name="Pangilinan J."/>
            <person name="Riley R."/>
            <person name="LaButti K."/>
            <person name="Andreopoulos B."/>
            <person name="Lipzen A."/>
            <person name="Chen C."/>
            <person name="Yan M."/>
            <person name="Daum C."/>
            <person name="Ng V."/>
            <person name="Clum A."/>
            <person name="Steindorff A."/>
            <person name="Ohm R.A."/>
            <person name="Martin F."/>
            <person name="Silar P."/>
            <person name="Natvig D.O."/>
            <person name="Lalanne C."/>
            <person name="Gautier V."/>
            <person name="Ament-Velasquez S.L."/>
            <person name="Kruys A."/>
            <person name="Hutchinson M.I."/>
            <person name="Powell A.J."/>
            <person name="Barry K."/>
            <person name="Miller A.N."/>
            <person name="Grigoriev I.V."/>
            <person name="Debuchy R."/>
            <person name="Gladieux P."/>
            <person name="Hiltunen Thoren M."/>
            <person name="Johannesson H."/>
        </authorList>
    </citation>
    <scope>NUCLEOTIDE SEQUENCE</scope>
    <source>
        <strain evidence="2">CBS 118394</strain>
    </source>
</reference>
<feature type="non-terminal residue" evidence="2">
    <location>
        <position position="112"/>
    </location>
</feature>
<accession>A0AAE0HZM7</accession>
<evidence type="ECO:0000313" key="3">
    <source>
        <dbReference type="Proteomes" id="UP001283341"/>
    </source>
</evidence>
<evidence type="ECO:0000313" key="2">
    <source>
        <dbReference type="EMBL" id="KAK3315731.1"/>
    </source>
</evidence>
<keyword evidence="3" id="KW-1185">Reference proteome</keyword>
<dbReference type="EMBL" id="JAUEDM010000005">
    <property type="protein sequence ID" value="KAK3315731.1"/>
    <property type="molecule type" value="Genomic_DNA"/>
</dbReference>
<proteinExistence type="predicted"/>
<dbReference type="AlphaFoldDB" id="A0AAE0HZM7"/>
<keyword evidence="1" id="KW-0812">Transmembrane</keyword>